<evidence type="ECO:0000256" key="2">
    <source>
        <dbReference type="ARBA" id="ARBA00023145"/>
    </source>
</evidence>
<gene>
    <name evidence="5" type="ORF">B5E91_01520</name>
</gene>
<dbReference type="PANTHER" id="PTHR10067">
    <property type="entry name" value="PHOSPHATIDYLSERINE DECARBOXYLASE"/>
    <property type="match status" value="1"/>
</dbReference>
<evidence type="ECO:0000256" key="4">
    <source>
        <dbReference type="ARBA" id="ARBA00023317"/>
    </source>
</evidence>
<accession>A0A1Y4EKN6</accession>
<dbReference type="PANTHER" id="PTHR10067:SF17">
    <property type="entry name" value="PHOSPHATIDYLSERINE DECARBOXYLASE PROENZYME 2"/>
    <property type="match status" value="1"/>
</dbReference>
<dbReference type="InterPro" id="IPR003817">
    <property type="entry name" value="PS_Dcarbxylase"/>
</dbReference>
<evidence type="ECO:0000313" key="6">
    <source>
        <dbReference type="Proteomes" id="UP000196258"/>
    </source>
</evidence>
<name>A0A1Y4EKN6_9FIRM</name>
<sequence>MIVVDRLGNVITNGEKQNNLLEKLYGTVIGRCVLKILVCRFVSNIGGWYMNSSLSKHMIKSFIEENKIDMSQYIDKEFTSYNDFFTRKIIEGKRPFLVNDNVLISPADSKLSCYRIDDDSCFLIKNTLYSLSDLLNNDILAKEYLNGYCLIFRLSVDDYHRYSYIDDGKIVESKYIPGKFHTVNPIANDYYPIYKRNSRNYTIIESKNFGKMIQMEVGAMMVGKIVNYDKKYCHKGEEKGYFEFGGSTVIILFKDNQVIIDDDIIKNTNEGKETVVKLGETIGKKYSREVK</sequence>
<evidence type="ECO:0000256" key="3">
    <source>
        <dbReference type="ARBA" id="ARBA00023239"/>
    </source>
</evidence>
<reference evidence="6" key="1">
    <citation type="submission" date="2017-04" db="EMBL/GenBank/DDBJ databases">
        <title>Function of individual gut microbiota members based on whole genome sequencing of pure cultures obtained from chicken caecum.</title>
        <authorList>
            <person name="Medvecky M."/>
            <person name="Cejkova D."/>
            <person name="Polansky O."/>
            <person name="Karasova D."/>
            <person name="Kubasova T."/>
            <person name="Cizek A."/>
            <person name="Rychlik I."/>
        </authorList>
    </citation>
    <scope>NUCLEOTIDE SEQUENCE [LARGE SCALE GENOMIC DNA]</scope>
    <source>
        <strain evidence="6">An149</strain>
    </source>
</reference>
<protein>
    <submittedName>
        <fullName evidence="5">Phosphatidylserine decarboxylase</fullName>
    </submittedName>
</protein>
<dbReference type="AlphaFoldDB" id="A0A1Y4EKN6"/>
<organism evidence="5 6">
    <name type="scientific">Thomasclavelia spiroformis</name>
    <dbReference type="NCBI Taxonomy" id="29348"/>
    <lineage>
        <taxon>Bacteria</taxon>
        <taxon>Bacillati</taxon>
        <taxon>Bacillota</taxon>
        <taxon>Erysipelotrichia</taxon>
        <taxon>Erysipelotrichales</taxon>
        <taxon>Coprobacillaceae</taxon>
        <taxon>Thomasclavelia</taxon>
    </lineage>
</organism>
<comment type="caution">
    <text evidence="5">The sequence shown here is derived from an EMBL/GenBank/DDBJ whole genome shotgun (WGS) entry which is preliminary data.</text>
</comment>
<dbReference type="GO" id="GO:0008654">
    <property type="term" value="P:phospholipid biosynthetic process"/>
    <property type="evidence" value="ECO:0007669"/>
    <property type="project" value="InterPro"/>
</dbReference>
<dbReference type="Pfam" id="PF02666">
    <property type="entry name" value="PS_Dcarbxylase"/>
    <property type="match status" value="1"/>
</dbReference>
<keyword evidence="1" id="KW-0210">Decarboxylase</keyword>
<keyword evidence="2" id="KW-0865">Zymogen</keyword>
<keyword evidence="4" id="KW-0670">Pyruvate</keyword>
<keyword evidence="3" id="KW-0456">Lyase</keyword>
<dbReference type="GO" id="GO:0004609">
    <property type="term" value="F:phosphatidylserine decarboxylase activity"/>
    <property type="evidence" value="ECO:0007669"/>
    <property type="project" value="InterPro"/>
</dbReference>
<dbReference type="EMBL" id="NFLB01000001">
    <property type="protein sequence ID" value="OUQ06633.1"/>
    <property type="molecule type" value="Genomic_DNA"/>
</dbReference>
<proteinExistence type="predicted"/>
<evidence type="ECO:0000256" key="1">
    <source>
        <dbReference type="ARBA" id="ARBA00022793"/>
    </source>
</evidence>
<evidence type="ECO:0000313" key="5">
    <source>
        <dbReference type="EMBL" id="OUQ06633.1"/>
    </source>
</evidence>
<dbReference type="RefSeq" id="WP_087254161.1">
    <property type="nucleotide sequence ID" value="NZ_JAGZXW010000015.1"/>
</dbReference>
<dbReference type="Proteomes" id="UP000196258">
    <property type="component" value="Unassembled WGS sequence"/>
</dbReference>